<keyword evidence="3" id="KW-1185">Reference proteome</keyword>
<name>A0ABV4CN82_9PSEU</name>
<dbReference type="RefSeq" id="WP_186361455.1">
    <property type="nucleotide sequence ID" value="NZ_BAABII010000018.1"/>
</dbReference>
<feature type="region of interest" description="Disordered" evidence="1">
    <location>
        <begin position="161"/>
        <end position="182"/>
    </location>
</feature>
<gene>
    <name evidence="2" type="ORF">AB8O55_24385</name>
</gene>
<evidence type="ECO:0000313" key="2">
    <source>
        <dbReference type="EMBL" id="MEY8042555.1"/>
    </source>
</evidence>
<evidence type="ECO:0000313" key="3">
    <source>
        <dbReference type="Proteomes" id="UP001564626"/>
    </source>
</evidence>
<protein>
    <submittedName>
        <fullName evidence="2">Uncharacterized protein</fullName>
    </submittedName>
</protein>
<accession>A0ABV4CN82</accession>
<feature type="compositionally biased region" description="Basic and acidic residues" evidence="1">
    <location>
        <begin position="73"/>
        <end position="85"/>
    </location>
</feature>
<evidence type="ECO:0000256" key="1">
    <source>
        <dbReference type="SAM" id="MobiDB-lite"/>
    </source>
</evidence>
<organism evidence="2 3">
    <name type="scientific">Saccharopolyspora cebuensis</name>
    <dbReference type="NCBI Taxonomy" id="418759"/>
    <lineage>
        <taxon>Bacteria</taxon>
        <taxon>Bacillati</taxon>
        <taxon>Actinomycetota</taxon>
        <taxon>Actinomycetes</taxon>
        <taxon>Pseudonocardiales</taxon>
        <taxon>Pseudonocardiaceae</taxon>
        <taxon>Saccharopolyspora</taxon>
    </lineage>
</organism>
<sequence length="182" mass="19673">MIATAGAVRHLPEDATEWHVRRLATDLAHAVIDLDARMRAGLVAPRAWQVAAPAPDAYEAHNPPGACAPEGNRSGDGETEDRSKPDVPVFYCLPAADLEEGMSTDDGQDIVSVTVSDDRVFADVYTPRSDDPEQDAHNRDETECRMYRADELVGMATFTDTAIDGSEADNAQPHPHAAPHTD</sequence>
<comment type="caution">
    <text evidence="2">The sequence shown here is derived from an EMBL/GenBank/DDBJ whole genome shotgun (WGS) entry which is preliminary data.</text>
</comment>
<feature type="region of interest" description="Disordered" evidence="1">
    <location>
        <begin position="56"/>
        <end position="87"/>
    </location>
</feature>
<reference evidence="2 3" key="1">
    <citation type="submission" date="2024-08" db="EMBL/GenBank/DDBJ databases">
        <title>Genome mining of Saccharopolyspora cebuensis PGLac3 from Nigerian medicinal plant.</title>
        <authorList>
            <person name="Ezeobiora C.E."/>
            <person name="Igbokwe N.H."/>
            <person name="Amin D.H."/>
            <person name="Mendie U.E."/>
        </authorList>
    </citation>
    <scope>NUCLEOTIDE SEQUENCE [LARGE SCALE GENOMIC DNA]</scope>
    <source>
        <strain evidence="2 3">PGLac3</strain>
    </source>
</reference>
<dbReference type="EMBL" id="JBGEHV010000059">
    <property type="protein sequence ID" value="MEY8042555.1"/>
    <property type="molecule type" value="Genomic_DNA"/>
</dbReference>
<dbReference type="Proteomes" id="UP001564626">
    <property type="component" value="Unassembled WGS sequence"/>
</dbReference>
<proteinExistence type="predicted"/>